<dbReference type="Proteomes" id="UP000236738">
    <property type="component" value="Unassembled WGS sequence"/>
</dbReference>
<keyword evidence="2" id="KW-1185">Reference proteome</keyword>
<dbReference type="EMBL" id="FNUS01000005">
    <property type="protein sequence ID" value="SEG38878.1"/>
    <property type="molecule type" value="Genomic_DNA"/>
</dbReference>
<dbReference type="RefSeq" id="WP_103914040.1">
    <property type="nucleotide sequence ID" value="NZ_FNUS01000005.1"/>
</dbReference>
<dbReference type="OrthoDB" id="1807770at2"/>
<reference evidence="2" key="1">
    <citation type="submission" date="2016-10" db="EMBL/GenBank/DDBJ databases">
        <authorList>
            <person name="Varghese N."/>
            <person name="Submissions S."/>
        </authorList>
    </citation>
    <scope>NUCLEOTIDE SEQUENCE [LARGE SCALE GENOMIC DNA]</scope>
    <source>
        <strain evidence="2">DSM 21580</strain>
    </source>
</reference>
<evidence type="ECO:0008006" key="3">
    <source>
        <dbReference type="Google" id="ProtNLM"/>
    </source>
</evidence>
<evidence type="ECO:0000313" key="2">
    <source>
        <dbReference type="Proteomes" id="UP000236738"/>
    </source>
</evidence>
<accession>A0A1H5ZQV5</accession>
<evidence type="ECO:0000313" key="1">
    <source>
        <dbReference type="EMBL" id="SEG38878.1"/>
    </source>
</evidence>
<organism evidence="1 2">
    <name type="scientific">Halpernia humi</name>
    <dbReference type="NCBI Taxonomy" id="493375"/>
    <lineage>
        <taxon>Bacteria</taxon>
        <taxon>Pseudomonadati</taxon>
        <taxon>Bacteroidota</taxon>
        <taxon>Flavobacteriia</taxon>
        <taxon>Flavobacteriales</taxon>
        <taxon>Weeksellaceae</taxon>
        <taxon>Chryseobacterium group</taxon>
        <taxon>Halpernia</taxon>
    </lineage>
</organism>
<sequence>MRIYVASSWRNERQPQVVQFLRENGHEVYDFKNPEPYTGFSWSEIDPNWQNWTNQEYFDALNHPRAVEGFNSDFNAMKWANACVLVMPCGRSAHTEAGWMQGQFKQTIVLIEQTAEPELMYKIFELVTDSLEQVQEYLSMTE</sequence>
<name>A0A1H5ZQV5_9FLAO</name>
<proteinExistence type="predicted"/>
<gene>
    <name evidence="1" type="ORF">SAMN05421847_2161</name>
</gene>
<protein>
    <recommendedName>
        <fullName evidence="3">Nucleoside 2-deoxyribosyltransferase</fullName>
    </recommendedName>
</protein>
<dbReference type="AlphaFoldDB" id="A0A1H5ZQV5"/>
<dbReference type="SUPFAM" id="SSF52309">
    <property type="entry name" value="N-(deoxy)ribosyltransferase-like"/>
    <property type="match status" value="1"/>
</dbReference>